<proteinExistence type="predicted"/>
<feature type="compositionally biased region" description="Polar residues" evidence="3">
    <location>
        <begin position="1"/>
        <end position="21"/>
    </location>
</feature>
<dbReference type="GO" id="GO:0016020">
    <property type="term" value="C:membrane"/>
    <property type="evidence" value="ECO:0007669"/>
    <property type="project" value="TreeGrafter"/>
</dbReference>
<dbReference type="EMBL" id="JANIIK010000112">
    <property type="protein sequence ID" value="KAJ3593046.1"/>
    <property type="molecule type" value="Genomic_DNA"/>
</dbReference>
<keyword evidence="1 2" id="KW-0175">Coiled coil</keyword>
<evidence type="ECO:0000313" key="4">
    <source>
        <dbReference type="EMBL" id="KAJ3593046.1"/>
    </source>
</evidence>
<dbReference type="PANTHER" id="PTHR28638:SF2">
    <property type="entry name" value="CELL CYCLE PROGRESSION PROTEIN 1"/>
    <property type="match status" value="1"/>
</dbReference>
<accession>A0A9Q0DRC3</accession>
<gene>
    <name evidence="4" type="ORF">NHX12_005384</name>
</gene>
<dbReference type="AlphaFoldDB" id="A0A9Q0DRC3"/>
<dbReference type="InterPro" id="IPR051990">
    <property type="entry name" value="CCPG1/PBIP1"/>
</dbReference>
<evidence type="ECO:0000256" key="3">
    <source>
        <dbReference type="SAM" id="MobiDB-lite"/>
    </source>
</evidence>
<dbReference type="Gene3D" id="1.20.120.20">
    <property type="entry name" value="Apolipoprotein"/>
    <property type="match status" value="1"/>
</dbReference>
<feature type="compositionally biased region" description="Basic and acidic residues" evidence="3">
    <location>
        <begin position="652"/>
        <end position="663"/>
    </location>
</feature>
<feature type="region of interest" description="Disordered" evidence="3">
    <location>
        <begin position="472"/>
        <end position="528"/>
    </location>
</feature>
<comment type="caution">
    <text evidence="4">The sequence shown here is derived from an EMBL/GenBank/DDBJ whole genome shotgun (WGS) entry which is preliminary data.</text>
</comment>
<feature type="compositionally biased region" description="Polar residues" evidence="3">
    <location>
        <begin position="491"/>
        <end position="510"/>
    </location>
</feature>
<evidence type="ECO:0000256" key="2">
    <source>
        <dbReference type="SAM" id="Coils"/>
    </source>
</evidence>
<evidence type="ECO:0000256" key="1">
    <source>
        <dbReference type="ARBA" id="ARBA00023054"/>
    </source>
</evidence>
<dbReference type="Proteomes" id="UP001148018">
    <property type="component" value="Unassembled WGS sequence"/>
</dbReference>
<feature type="compositionally biased region" description="Basic and acidic residues" evidence="3">
    <location>
        <begin position="692"/>
        <end position="701"/>
    </location>
</feature>
<feature type="compositionally biased region" description="Basic and acidic residues" evidence="3">
    <location>
        <begin position="511"/>
        <end position="522"/>
    </location>
</feature>
<name>A0A9Q0DRC3_9TELE</name>
<evidence type="ECO:0008006" key="6">
    <source>
        <dbReference type="Google" id="ProtNLM"/>
    </source>
</evidence>
<reference evidence="4" key="1">
    <citation type="submission" date="2022-07" db="EMBL/GenBank/DDBJ databases">
        <title>Chromosome-level genome of Muraenolepis orangiensis.</title>
        <authorList>
            <person name="Kim J."/>
        </authorList>
    </citation>
    <scope>NUCLEOTIDE SEQUENCE</scope>
    <source>
        <strain evidence="4">KU_S4_2022</strain>
        <tissue evidence="4">Muscle</tissue>
    </source>
</reference>
<organism evidence="4 5">
    <name type="scientific">Muraenolepis orangiensis</name>
    <name type="common">Patagonian moray cod</name>
    <dbReference type="NCBI Taxonomy" id="630683"/>
    <lineage>
        <taxon>Eukaryota</taxon>
        <taxon>Metazoa</taxon>
        <taxon>Chordata</taxon>
        <taxon>Craniata</taxon>
        <taxon>Vertebrata</taxon>
        <taxon>Euteleostomi</taxon>
        <taxon>Actinopterygii</taxon>
        <taxon>Neopterygii</taxon>
        <taxon>Teleostei</taxon>
        <taxon>Neoteleostei</taxon>
        <taxon>Acanthomorphata</taxon>
        <taxon>Zeiogadaria</taxon>
        <taxon>Gadariae</taxon>
        <taxon>Gadiformes</taxon>
        <taxon>Muraenolepidoidei</taxon>
        <taxon>Muraenolepididae</taxon>
        <taxon>Muraenolepis</taxon>
    </lineage>
</organism>
<feature type="coiled-coil region" evidence="2">
    <location>
        <begin position="256"/>
        <end position="370"/>
    </location>
</feature>
<feature type="region of interest" description="Disordered" evidence="3">
    <location>
        <begin position="644"/>
        <end position="712"/>
    </location>
</feature>
<feature type="compositionally biased region" description="Basic and acidic residues" evidence="3">
    <location>
        <begin position="474"/>
        <end position="484"/>
    </location>
</feature>
<evidence type="ECO:0000313" key="5">
    <source>
        <dbReference type="Proteomes" id="UP001148018"/>
    </source>
</evidence>
<dbReference type="PANTHER" id="PTHR28638">
    <property type="entry name" value="CELL CYCLE PROGRESSION PROTEIN 1"/>
    <property type="match status" value="1"/>
</dbReference>
<protein>
    <recommendedName>
        <fullName evidence="6">Cell cycle progression protein 1</fullName>
    </recommendedName>
</protein>
<sequence>MSETSSDTESSCGWTLISNEGSDIETLGPENALEHGTDTPGVTPVPEPDQGGAAAKEHVALCSSKTVLPAQPPLGTHSSSSSEDESPGSTATVPRRRRPRRNTSSPLTDPEEEGLESGEARCGLNTGVLLAMVVAVAMALGHYYGNDGRLFEKPRIFCAGPESGDYEDGHQLCLRELYRDEVLAGILKDDFDHYDFVEIIKNISIENKELNTQQTLIQAQSDELVVRLKQVSEEWNDMVSQKHKLTTENQLLKSSLGREEQSLLALQEELRNLHSKITELEDRGSAVDSLVLENQKLKDQLEEKKTLTRGVLSQREAAMAETRTLRKELDRERKFTKELRVEMEQLASSSAGAEESQAEIQTRLMELEKKLGFEQQRSDLWERLYVETKEEKAKGEPQPRVKKTKEGVAGTVKETFDAVKNSTKEFVHHHKEQIKKAKEAVKENLRKFSDSVKSTFRHFKDSASTFINKATAESSEKFHKRDAEGPWQHRPQYSRSTESTGGFRSSQNTRKSGDKVKEDGDTQNHQAPPKGCAGVFDCAYQESMNLFHKGMEPVRADEFNQLLQSYLQQEVDNFHHWKALSKFINNFFHNGVFIHDQMLFKDFVSRLEDYLENMHTYYGLDEGVFEDLDEFIYRHFYGDTYTKSYGPSRPMEGPEERTKEKLQAKQQQQRKQQRARSRPQRERKCSRSGGNSDRHMADVKIELGPMPFDPKY</sequence>
<dbReference type="OrthoDB" id="9935772at2759"/>
<keyword evidence="5" id="KW-1185">Reference proteome</keyword>
<feature type="region of interest" description="Disordered" evidence="3">
    <location>
        <begin position="1"/>
        <end position="118"/>
    </location>
</feature>